<evidence type="ECO:0000313" key="1">
    <source>
        <dbReference type="EMBL" id="JAP95650.1"/>
    </source>
</evidence>
<protein>
    <submittedName>
        <fullName evidence="1">Leucine rich repeats-containing protein</fullName>
    </submittedName>
</protein>
<gene>
    <name evidence="1" type="ORF">TPC1_11280</name>
</gene>
<dbReference type="Pfam" id="PF13306">
    <property type="entry name" value="LRR_5"/>
    <property type="match status" value="1"/>
</dbReference>
<dbReference type="EMBL" id="GDID01000956">
    <property type="protein sequence ID" value="JAP95650.1"/>
    <property type="molecule type" value="Transcribed_RNA"/>
</dbReference>
<sequence length="154" mass="17524">NDQSLKDVKFVKTYSIIICNNVTYLEEKQTEDGKKIFDYCDVLVAKTLKTISKRQLQNSSIKKIVCPNLTELQQNALNSSAFLKNVDLKNVKQFGIQCLESCCNLEEIVNDKATSLDQVLSDCSKLRKVKFNNVRKVMHNFLGNSDVLSLSLKR</sequence>
<organism evidence="1">
    <name type="scientific">Trepomonas sp. PC1</name>
    <dbReference type="NCBI Taxonomy" id="1076344"/>
    <lineage>
        <taxon>Eukaryota</taxon>
        <taxon>Metamonada</taxon>
        <taxon>Diplomonadida</taxon>
        <taxon>Hexamitidae</taxon>
        <taxon>Hexamitinae</taxon>
        <taxon>Trepomonas</taxon>
    </lineage>
</organism>
<reference evidence="1" key="1">
    <citation type="submission" date="2015-07" db="EMBL/GenBank/DDBJ databases">
        <title>Adaptation to a free-living lifestyle via gene acquisitions in the diplomonad Trepomonas sp. PC1.</title>
        <authorList>
            <person name="Xu F."/>
            <person name="Jerlstrom-Hultqvist J."/>
            <person name="Kolisko M."/>
            <person name="Simpson A.G.B."/>
            <person name="Roger A.J."/>
            <person name="Svard S.G."/>
            <person name="Andersson J.O."/>
        </authorList>
    </citation>
    <scope>NUCLEOTIDE SEQUENCE</scope>
    <source>
        <strain evidence="1">PC1</strain>
    </source>
</reference>
<name>A0A146KFU7_9EUKA</name>
<feature type="non-terminal residue" evidence="1">
    <location>
        <position position="154"/>
    </location>
</feature>
<dbReference type="InterPro" id="IPR026906">
    <property type="entry name" value="LRR_5"/>
</dbReference>
<accession>A0A146KFU7</accession>
<dbReference type="AlphaFoldDB" id="A0A146KFU7"/>
<dbReference type="InterPro" id="IPR032675">
    <property type="entry name" value="LRR_dom_sf"/>
</dbReference>
<proteinExistence type="predicted"/>
<dbReference type="Gene3D" id="3.80.10.10">
    <property type="entry name" value="Ribonuclease Inhibitor"/>
    <property type="match status" value="1"/>
</dbReference>
<feature type="non-terminal residue" evidence="1">
    <location>
        <position position="1"/>
    </location>
</feature>